<keyword evidence="11" id="KW-0464">Manganese</keyword>
<reference evidence="17" key="1">
    <citation type="journal article" date="2019" name="Int. J. Syst. Evol. Microbiol.">
        <title>The Global Catalogue of Microorganisms (GCM) 10K type strain sequencing project: providing services to taxonomists for standard genome sequencing and annotation.</title>
        <authorList>
            <consortium name="The Broad Institute Genomics Platform"/>
            <consortium name="The Broad Institute Genome Sequencing Center for Infectious Disease"/>
            <person name="Wu L."/>
            <person name="Ma J."/>
        </authorList>
    </citation>
    <scope>NUCLEOTIDE SEQUENCE [LARGE SCALE GENOMIC DNA]</scope>
    <source>
        <strain evidence="17">NCAIM B.02333</strain>
    </source>
</reference>
<dbReference type="InterPro" id="IPR005905">
    <property type="entry name" value="D_ala_D_ala"/>
</dbReference>
<comment type="caution">
    <text evidence="16">The sequence shown here is derived from an EMBL/GenBank/DDBJ whole genome shotgun (WGS) entry which is preliminary data.</text>
</comment>
<evidence type="ECO:0000256" key="9">
    <source>
        <dbReference type="ARBA" id="ARBA00022960"/>
    </source>
</evidence>
<dbReference type="Gene3D" id="3.40.50.20">
    <property type="match status" value="1"/>
</dbReference>
<dbReference type="InterPro" id="IPR011127">
    <property type="entry name" value="Dala_Dala_lig_N"/>
</dbReference>
<dbReference type="PIRSF" id="PIRSF039102">
    <property type="entry name" value="Ddl/VanB"/>
    <property type="match status" value="1"/>
</dbReference>
<evidence type="ECO:0000256" key="6">
    <source>
        <dbReference type="ARBA" id="ARBA00022741"/>
    </source>
</evidence>
<protein>
    <recommendedName>
        <fullName evidence="13">D-alanine--D-alanine ligase</fullName>
        <ecNumber evidence="13">6.3.2.4</ecNumber>
    </recommendedName>
    <alternativeName>
        <fullName evidence="13">D-Ala-D-Ala ligase</fullName>
    </alternativeName>
    <alternativeName>
        <fullName evidence="13">D-alanylalanine synthetase</fullName>
    </alternativeName>
</protein>
<dbReference type="PROSITE" id="PS00843">
    <property type="entry name" value="DALA_DALA_LIGASE_1"/>
    <property type="match status" value="1"/>
</dbReference>
<dbReference type="NCBIfam" id="TIGR01205">
    <property type="entry name" value="D_ala_D_alaTIGR"/>
    <property type="match status" value="1"/>
</dbReference>
<dbReference type="SUPFAM" id="SSF52440">
    <property type="entry name" value="PreATP-grasp domain"/>
    <property type="match status" value="1"/>
</dbReference>
<dbReference type="HAMAP" id="MF_00047">
    <property type="entry name" value="Dala_Dala_lig"/>
    <property type="match status" value="1"/>
</dbReference>
<dbReference type="GO" id="GO:0016874">
    <property type="term" value="F:ligase activity"/>
    <property type="evidence" value="ECO:0007669"/>
    <property type="project" value="UniProtKB-KW"/>
</dbReference>
<evidence type="ECO:0000259" key="15">
    <source>
        <dbReference type="PROSITE" id="PS50975"/>
    </source>
</evidence>
<keyword evidence="6 14" id="KW-0547">Nucleotide-binding</keyword>
<dbReference type="EMBL" id="JBHRWW010000004">
    <property type="protein sequence ID" value="MFC3688278.1"/>
    <property type="molecule type" value="Genomic_DNA"/>
</dbReference>
<comment type="cofactor">
    <cofactor evidence="1">
        <name>Mn(2+)</name>
        <dbReference type="ChEBI" id="CHEBI:29035"/>
    </cofactor>
</comment>
<dbReference type="NCBIfam" id="NF002528">
    <property type="entry name" value="PRK01966.1-4"/>
    <property type="match status" value="1"/>
</dbReference>
<gene>
    <name evidence="13" type="primary">ddl</name>
    <name evidence="16" type="ORF">ACFOLH_07990</name>
</gene>
<dbReference type="InterPro" id="IPR013815">
    <property type="entry name" value="ATP_grasp_subdomain_1"/>
</dbReference>
<keyword evidence="9 13" id="KW-0133">Cell shape</keyword>
<dbReference type="InterPro" id="IPR000291">
    <property type="entry name" value="D-Ala_lig_Van_CS"/>
</dbReference>
<keyword evidence="5" id="KW-0479">Metal-binding</keyword>
<evidence type="ECO:0000256" key="2">
    <source>
        <dbReference type="ARBA" id="ARBA00001946"/>
    </source>
</evidence>
<dbReference type="PANTHER" id="PTHR23132:SF25">
    <property type="entry name" value="D-ALANINE--D-ALANINE LIGASE A"/>
    <property type="match status" value="1"/>
</dbReference>
<keyword evidence="12 13" id="KW-0961">Cell wall biogenesis/degradation</keyword>
<evidence type="ECO:0000256" key="5">
    <source>
        <dbReference type="ARBA" id="ARBA00022723"/>
    </source>
</evidence>
<evidence type="ECO:0000256" key="8">
    <source>
        <dbReference type="ARBA" id="ARBA00022842"/>
    </source>
</evidence>
<keyword evidence="13" id="KW-0963">Cytoplasm</keyword>
<dbReference type="Gene3D" id="3.30.470.20">
    <property type="entry name" value="ATP-grasp fold, B domain"/>
    <property type="match status" value="1"/>
</dbReference>
<proteinExistence type="inferred from homology"/>
<comment type="subcellular location">
    <subcellularLocation>
        <location evidence="13">Cytoplasm</location>
    </subcellularLocation>
</comment>
<evidence type="ECO:0000256" key="12">
    <source>
        <dbReference type="ARBA" id="ARBA00023316"/>
    </source>
</evidence>
<feature type="domain" description="ATP-grasp" evidence="15">
    <location>
        <begin position="157"/>
        <end position="372"/>
    </location>
</feature>
<evidence type="ECO:0000256" key="13">
    <source>
        <dbReference type="HAMAP-Rule" id="MF_00047"/>
    </source>
</evidence>
<evidence type="ECO:0000256" key="7">
    <source>
        <dbReference type="ARBA" id="ARBA00022840"/>
    </source>
</evidence>
<dbReference type="RefSeq" id="WP_340293198.1">
    <property type="nucleotide sequence ID" value="NZ_JBBEOI010000099.1"/>
</dbReference>
<keyword evidence="4 13" id="KW-0436">Ligase</keyword>
<keyword evidence="7 14" id="KW-0067">ATP-binding</keyword>
<comment type="pathway">
    <text evidence="13">Cell wall biogenesis; peptidoglycan biosynthesis.</text>
</comment>
<dbReference type="PANTHER" id="PTHR23132">
    <property type="entry name" value="D-ALANINE--D-ALANINE LIGASE"/>
    <property type="match status" value="1"/>
</dbReference>
<keyword evidence="17" id="KW-1185">Reference proteome</keyword>
<comment type="similarity">
    <text evidence="3 13">Belongs to the D-alanine--D-alanine ligase family.</text>
</comment>
<evidence type="ECO:0000313" key="16">
    <source>
        <dbReference type="EMBL" id="MFC3688278.1"/>
    </source>
</evidence>
<comment type="catalytic activity">
    <reaction evidence="13">
        <text>2 D-alanine + ATP = D-alanyl-D-alanine + ADP + phosphate + H(+)</text>
        <dbReference type="Rhea" id="RHEA:11224"/>
        <dbReference type="ChEBI" id="CHEBI:15378"/>
        <dbReference type="ChEBI" id="CHEBI:30616"/>
        <dbReference type="ChEBI" id="CHEBI:43474"/>
        <dbReference type="ChEBI" id="CHEBI:57416"/>
        <dbReference type="ChEBI" id="CHEBI:57822"/>
        <dbReference type="ChEBI" id="CHEBI:456216"/>
        <dbReference type="EC" id="6.3.2.4"/>
    </reaction>
</comment>
<keyword evidence="10 13" id="KW-0573">Peptidoglycan synthesis</keyword>
<comment type="cofactor">
    <cofactor evidence="2">
        <name>Mg(2+)</name>
        <dbReference type="ChEBI" id="CHEBI:18420"/>
    </cofactor>
</comment>
<dbReference type="SUPFAM" id="SSF56059">
    <property type="entry name" value="Glutathione synthetase ATP-binding domain-like"/>
    <property type="match status" value="1"/>
</dbReference>
<dbReference type="Pfam" id="PF07478">
    <property type="entry name" value="Dala_Dala_lig_C"/>
    <property type="match status" value="1"/>
</dbReference>
<dbReference type="EC" id="6.3.2.4" evidence="13"/>
<dbReference type="Gene3D" id="3.30.1490.20">
    <property type="entry name" value="ATP-grasp fold, A domain"/>
    <property type="match status" value="1"/>
</dbReference>
<evidence type="ECO:0000256" key="10">
    <source>
        <dbReference type="ARBA" id="ARBA00022984"/>
    </source>
</evidence>
<dbReference type="PROSITE" id="PS50975">
    <property type="entry name" value="ATP_GRASP"/>
    <property type="match status" value="1"/>
</dbReference>
<dbReference type="Proteomes" id="UP001595685">
    <property type="component" value="Unassembled WGS sequence"/>
</dbReference>
<evidence type="ECO:0000256" key="14">
    <source>
        <dbReference type="PROSITE-ProRule" id="PRU00409"/>
    </source>
</evidence>
<dbReference type="Pfam" id="PF01820">
    <property type="entry name" value="Dala_Dala_lig_N"/>
    <property type="match status" value="1"/>
</dbReference>
<comment type="function">
    <text evidence="13">Cell wall formation.</text>
</comment>
<dbReference type="InterPro" id="IPR011095">
    <property type="entry name" value="Dala_Dala_lig_C"/>
</dbReference>
<evidence type="ECO:0000313" key="17">
    <source>
        <dbReference type="Proteomes" id="UP001595685"/>
    </source>
</evidence>
<evidence type="ECO:0000256" key="4">
    <source>
        <dbReference type="ARBA" id="ARBA00022598"/>
    </source>
</evidence>
<evidence type="ECO:0000256" key="3">
    <source>
        <dbReference type="ARBA" id="ARBA00010871"/>
    </source>
</evidence>
<keyword evidence="8" id="KW-0460">Magnesium</keyword>
<name>A0ABV7WEM8_9MICO</name>
<sequence>MSPPAGPRPRVAVVFGGRSTEHGISCVTASGVLAAVDRSRYDVLALGVTRDGTWLLVDDDPARWALRGRDLPEVTAAAAAEPGRVLPRTGTDGTALVRVVDGQAPVDLGAVDVVLPLLHGPYGEDGTLQGLLELAGTRYVGSGVLASAACMDKHTMKVLLQHEGFAVADWELVEPRRWRTDLDGVVAAVARLGAPVFVKPSRAGSSFGITRLEDPTDPAALLAALETAAEHDPRVLVEQAVTGREVECGVLGGLDGGVAEASVCGEIVVLTDGFYDFDAKYLDGDAVRLDTPADLPTEVADLVRAESVRAFEVLGCEGLARVDWFVDLSGGVPRLVVNEVNTMPGFTATSMYPRLWAETGVAYPKLVDRLLALALGRGTGLR</sequence>
<accession>A0ABV7WEM8</accession>
<evidence type="ECO:0000256" key="1">
    <source>
        <dbReference type="ARBA" id="ARBA00001936"/>
    </source>
</evidence>
<evidence type="ECO:0000256" key="11">
    <source>
        <dbReference type="ARBA" id="ARBA00023211"/>
    </source>
</evidence>
<dbReference type="InterPro" id="IPR011761">
    <property type="entry name" value="ATP-grasp"/>
</dbReference>
<organism evidence="16 17">
    <name type="scientific">Aquipuribacter hungaricus</name>
    <dbReference type="NCBI Taxonomy" id="545624"/>
    <lineage>
        <taxon>Bacteria</taxon>
        <taxon>Bacillati</taxon>
        <taxon>Actinomycetota</taxon>
        <taxon>Actinomycetes</taxon>
        <taxon>Micrococcales</taxon>
        <taxon>Intrasporangiaceae</taxon>
        <taxon>Aquipuribacter</taxon>
    </lineage>
</organism>
<dbReference type="InterPro" id="IPR016185">
    <property type="entry name" value="PreATP-grasp_dom_sf"/>
</dbReference>